<feature type="domain" description="Response regulatory" evidence="2">
    <location>
        <begin position="3"/>
        <end position="115"/>
    </location>
</feature>
<evidence type="ECO:0000313" key="4">
    <source>
        <dbReference type="EMBL" id="GAA3966855.1"/>
    </source>
</evidence>
<dbReference type="Pfam" id="PF00072">
    <property type="entry name" value="Response_reg"/>
    <property type="match status" value="1"/>
</dbReference>
<dbReference type="EMBL" id="BAAAZC010000009">
    <property type="protein sequence ID" value="GAA3966855.1"/>
    <property type="molecule type" value="Genomic_DNA"/>
</dbReference>
<dbReference type="InterPro" id="IPR001789">
    <property type="entry name" value="Sig_transdc_resp-reg_receiver"/>
</dbReference>
<dbReference type="Gene3D" id="2.40.50.1020">
    <property type="entry name" value="LytTr DNA-binding domain"/>
    <property type="match status" value="1"/>
</dbReference>
<name>A0ABP7PM41_9SPHI</name>
<dbReference type="Pfam" id="PF04397">
    <property type="entry name" value="LytTR"/>
    <property type="match status" value="1"/>
</dbReference>
<dbReference type="SUPFAM" id="SSF52172">
    <property type="entry name" value="CheY-like"/>
    <property type="match status" value="1"/>
</dbReference>
<dbReference type="SMART" id="SM00850">
    <property type="entry name" value="LytTR"/>
    <property type="match status" value="1"/>
</dbReference>
<dbReference type="InterPro" id="IPR046947">
    <property type="entry name" value="LytR-like"/>
</dbReference>
<keyword evidence="1" id="KW-0597">Phosphoprotein</keyword>
<dbReference type="PANTHER" id="PTHR37299">
    <property type="entry name" value="TRANSCRIPTIONAL REGULATOR-RELATED"/>
    <property type="match status" value="1"/>
</dbReference>
<protein>
    <submittedName>
        <fullName evidence="4">LytTR family DNA-binding domain-containing protein</fullName>
    </submittedName>
</protein>
<proteinExistence type="predicted"/>
<evidence type="ECO:0000259" key="2">
    <source>
        <dbReference type="PROSITE" id="PS50110"/>
    </source>
</evidence>
<reference evidence="5" key="1">
    <citation type="journal article" date="2019" name="Int. J. Syst. Evol. Microbiol.">
        <title>The Global Catalogue of Microorganisms (GCM) 10K type strain sequencing project: providing services to taxonomists for standard genome sequencing and annotation.</title>
        <authorList>
            <consortium name="The Broad Institute Genomics Platform"/>
            <consortium name="The Broad Institute Genome Sequencing Center for Infectious Disease"/>
            <person name="Wu L."/>
            <person name="Ma J."/>
        </authorList>
    </citation>
    <scope>NUCLEOTIDE SEQUENCE [LARGE SCALE GENOMIC DNA]</scope>
    <source>
        <strain evidence="5">JCM 16601</strain>
    </source>
</reference>
<evidence type="ECO:0000259" key="3">
    <source>
        <dbReference type="PROSITE" id="PS50930"/>
    </source>
</evidence>
<evidence type="ECO:0000256" key="1">
    <source>
        <dbReference type="PROSITE-ProRule" id="PRU00169"/>
    </source>
</evidence>
<dbReference type="Proteomes" id="UP001500742">
    <property type="component" value="Unassembled WGS sequence"/>
</dbReference>
<sequence>MKRALIIDDEPLARMVVMEYLLGFKDEIELIGECNDGFEGLKAIQQHQPDLVFLDIQMPKITGFEMLELVENPPAVIFATAFDEYAIKAFEAHAVDYLLKPFSKDRFNKAVEKFLASAPQKTIAKQTEELLETAATQSAAQHERIVVKTGTKVKIIPVADVEYLMADDDYVSVITKDGSYLKNKTMSFFEQTLDSRKFVRVHRSYIIAIEQITRIDPYEKDAHLAILKSGAKIPVSKTGYVKLKQVLGI</sequence>
<comment type="caution">
    <text evidence="4">The sequence shown here is derived from an EMBL/GenBank/DDBJ whole genome shotgun (WGS) entry which is preliminary data.</text>
</comment>
<dbReference type="PROSITE" id="PS50110">
    <property type="entry name" value="RESPONSE_REGULATORY"/>
    <property type="match status" value="1"/>
</dbReference>
<feature type="domain" description="HTH LytTR-type" evidence="3">
    <location>
        <begin position="145"/>
        <end position="249"/>
    </location>
</feature>
<dbReference type="GO" id="GO:0003677">
    <property type="term" value="F:DNA binding"/>
    <property type="evidence" value="ECO:0007669"/>
    <property type="project" value="UniProtKB-KW"/>
</dbReference>
<feature type="modified residue" description="4-aspartylphosphate" evidence="1">
    <location>
        <position position="55"/>
    </location>
</feature>
<accession>A0ABP7PM41</accession>
<gene>
    <name evidence="4" type="ORF">GCM10022210_14300</name>
</gene>
<dbReference type="SMART" id="SM00448">
    <property type="entry name" value="REC"/>
    <property type="match status" value="1"/>
</dbReference>
<dbReference type="Gene3D" id="3.40.50.2300">
    <property type="match status" value="1"/>
</dbReference>
<keyword evidence="4" id="KW-0238">DNA-binding</keyword>
<dbReference type="PROSITE" id="PS50930">
    <property type="entry name" value="HTH_LYTTR"/>
    <property type="match status" value="1"/>
</dbReference>
<evidence type="ECO:0000313" key="5">
    <source>
        <dbReference type="Proteomes" id="UP001500742"/>
    </source>
</evidence>
<organism evidence="4 5">
    <name type="scientific">Mucilaginibacter dorajii</name>
    <dbReference type="NCBI Taxonomy" id="692994"/>
    <lineage>
        <taxon>Bacteria</taxon>
        <taxon>Pseudomonadati</taxon>
        <taxon>Bacteroidota</taxon>
        <taxon>Sphingobacteriia</taxon>
        <taxon>Sphingobacteriales</taxon>
        <taxon>Sphingobacteriaceae</taxon>
        <taxon>Mucilaginibacter</taxon>
    </lineage>
</organism>
<dbReference type="InterPro" id="IPR011006">
    <property type="entry name" value="CheY-like_superfamily"/>
</dbReference>
<dbReference type="PANTHER" id="PTHR37299:SF1">
    <property type="entry name" value="STAGE 0 SPORULATION PROTEIN A HOMOLOG"/>
    <property type="match status" value="1"/>
</dbReference>
<dbReference type="RefSeq" id="WP_259088973.1">
    <property type="nucleotide sequence ID" value="NZ_BAAAZC010000009.1"/>
</dbReference>
<keyword evidence="5" id="KW-1185">Reference proteome</keyword>
<dbReference type="InterPro" id="IPR007492">
    <property type="entry name" value="LytTR_DNA-bd_dom"/>
</dbReference>